<evidence type="ECO:0000256" key="1">
    <source>
        <dbReference type="ARBA" id="ARBA00001946"/>
    </source>
</evidence>
<keyword evidence="9" id="KW-1185">Reference proteome</keyword>
<evidence type="ECO:0008006" key="10">
    <source>
        <dbReference type="Google" id="ProtNLM"/>
    </source>
</evidence>
<dbReference type="SFLD" id="SFLDG01017">
    <property type="entry name" value="Polyprenyl_Transferase_Like"/>
    <property type="match status" value="1"/>
</dbReference>
<dbReference type="GO" id="GO:0046872">
    <property type="term" value="F:metal ion binding"/>
    <property type="evidence" value="ECO:0007669"/>
    <property type="project" value="UniProtKB-KW"/>
</dbReference>
<dbReference type="InterPro" id="IPR033749">
    <property type="entry name" value="Polyprenyl_synt_CS"/>
</dbReference>
<dbReference type="PROSITE" id="PS00444">
    <property type="entry name" value="POLYPRENYL_SYNTHASE_2"/>
    <property type="match status" value="1"/>
</dbReference>
<evidence type="ECO:0000256" key="3">
    <source>
        <dbReference type="ARBA" id="ARBA00022679"/>
    </source>
</evidence>
<keyword evidence="5" id="KW-0460">Magnesium</keyword>
<dbReference type="GO" id="GO:0004659">
    <property type="term" value="F:prenyltransferase activity"/>
    <property type="evidence" value="ECO:0007669"/>
    <property type="project" value="InterPro"/>
</dbReference>
<dbReference type="CDD" id="cd00685">
    <property type="entry name" value="Trans_IPPS_HT"/>
    <property type="match status" value="1"/>
</dbReference>
<dbReference type="InterPro" id="IPR008949">
    <property type="entry name" value="Isoprenoid_synthase_dom_sf"/>
</dbReference>
<dbReference type="eggNOG" id="COG0142">
    <property type="taxonomic scope" value="Bacteria"/>
</dbReference>
<dbReference type="HOGENOM" id="CLU_014015_0_1_4"/>
<dbReference type="STRING" id="1072685.IX83_03705"/>
<evidence type="ECO:0000256" key="2">
    <source>
        <dbReference type="ARBA" id="ARBA00006706"/>
    </source>
</evidence>
<comment type="cofactor">
    <cofactor evidence="1">
        <name>Mg(2+)</name>
        <dbReference type="ChEBI" id="CHEBI:18420"/>
    </cofactor>
</comment>
<reference evidence="8 9" key="1">
    <citation type="journal article" date="2014" name="BMC Genomics">
        <title>A genomic perspective on a new bacterial genus and species from the Alcaligenaceae family, Basilea psittacipulmonis.</title>
        <authorList>
            <person name="Whiteson K.L."/>
            <person name="Hernandez D."/>
            <person name="Lazarevic V."/>
            <person name="Gaia N."/>
            <person name="Farinelli L."/>
            <person name="Francois P."/>
            <person name="Pilo P."/>
            <person name="Frey J."/>
            <person name="Schrenzel J."/>
        </authorList>
    </citation>
    <scope>NUCLEOTIDE SEQUENCE [LARGE SCALE GENOMIC DNA]</scope>
    <source>
        <strain evidence="8 9">DSM 24701</strain>
    </source>
</reference>
<evidence type="ECO:0000256" key="7">
    <source>
        <dbReference type="RuleBase" id="RU004466"/>
    </source>
</evidence>
<name>A0A077DHA0_9BURK</name>
<evidence type="ECO:0000313" key="8">
    <source>
        <dbReference type="EMBL" id="AIL32528.1"/>
    </source>
</evidence>
<dbReference type="NCBIfam" id="NF045485">
    <property type="entry name" value="FPPsyn"/>
    <property type="match status" value="1"/>
</dbReference>
<dbReference type="PANTHER" id="PTHR43281">
    <property type="entry name" value="FARNESYL DIPHOSPHATE SYNTHASE"/>
    <property type="match status" value="1"/>
</dbReference>
<dbReference type="Gene3D" id="1.10.600.10">
    <property type="entry name" value="Farnesyl Diphosphate Synthase"/>
    <property type="match status" value="1"/>
</dbReference>
<dbReference type="GO" id="GO:0016114">
    <property type="term" value="P:terpenoid biosynthetic process"/>
    <property type="evidence" value="ECO:0007669"/>
    <property type="project" value="UniProtKB-ARBA"/>
</dbReference>
<keyword evidence="3 7" id="KW-0808">Transferase</keyword>
<accession>A0A077DHA0</accession>
<protein>
    <recommendedName>
        <fullName evidence="10">Geranyl transferase</fullName>
    </recommendedName>
</protein>
<dbReference type="InterPro" id="IPR053378">
    <property type="entry name" value="Prenyl_diphosphate_synthase"/>
</dbReference>
<evidence type="ECO:0000256" key="5">
    <source>
        <dbReference type="ARBA" id="ARBA00022842"/>
    </source>
</evidence>
<dbReference type="SFLD" id="SFLDS00005">
    <property type="entry name" value="Isoprenoid_Synthase_Type_I"/>
    <property type="match status" value="1"/>
</dbReference>
<dbReference type="KEGG" id="bpsi:IX83_03705"/>
<dbReference type="PROSITE" id="PS00723">
    <property type="entry name" value="POLYPRENYL_SYNTHASE_1"/>
    <property type="match status" value="1"/>
</dbReference>
<evidence type="ECO:0000256" key="6">
    <source>
        <dbReference type="ARBA" id="ARBA00023229"/>
    </source>
</evidence>
<keyword evidence="6" id="KW-0414">Isoprene biosynthesis</keyword>
<evidence type="ECO:0000313" key="9">
    <source>
        <dbReference type="Proteomes" id="UP000028945"/>
    </source>
</evidence>
<proteinExistence type="inferred from homology"/>
<dbReference type="RefSeq" id="WP_038499277.1">
    <property type="nucleotide sequence ID" value="NZ_CP009238.1"/>
</dbReference>
<dbReference type="OrthoDB" id="9805316at2"/>
<dbReference type="PANTHER" id="PTHR43281:SF1">
    <property type="entry name" value="FARNESYL DIPHOSPHATE SYNTHASE"/>
    <property type="match status" value="1"/>
</dbReference>
<keyword evidence="4" id="KW-0479">Metal-binding</keyword>
<dbReference type="EMBL" id="CP009238">
    <property type="protein sequence ID" value="AIL32528.1"/>
    <property type="molecule type" value="Genomic_DNA"/>
</dbReference>
<comment type="similarity">
    <text evidence="2 7">Belongs to the FPP/GGPP synthase family.</text>
</comment>
<dbReference type="FunFam" id="1.10.600.10:FF:000001">
    <property type="entry name" value="Geranylgeranyl diphosphate synthase"/>
    <property type="match status" value="1"/>
</dbReference>
<sequence>MKSLSDFLKHVQVDVEASLNEYLPSDTSDVLAQAMRYACLGGGKRIRAALVLGTARLSEQTISQDAVKRAQAAIEMIHAYSLVHDDLPCMDDDDLRRGKPTVHKAFNESIALLVGDGLQAKAFEVLSAADVDAQILIKVLNALSMAAFKMVQGQMIDLSSVGLKLSQAQLAHMHSLKTGAMIESSVMMGAYLAGLDKSACERLLTFAQSIGLAFQVIDDILDATVSTEDLGKTANKDATHDKPTYVSIMGLSAAKDLAEKLYAQAIEALAVFDEKADILRGLADLIVKRTN</sequence>
<organism evidence="8 9">
    <name type="scientific">Basilea psittacipulmonis DSM 24701</name>
    <dbReference type="NCBI Taxonomy" id="1072685"/>
    <lineage>
        <taxon>Bacteria</taxon>
        <taxon>Pseudomonadati</taxon>
        <taxon>Pseudomonadota</taxon>
        <taxon>Betaproteobacteria</taxon>
        <taxon>Burkholderiales</taxon>
        <taxon>Alcaligenaceae</taxon>
        <taxon>Basilea</taxon>
    </lineage>
</organism>
<gene>
    <name evidence="8" type="ORF">IX83_03705</name>
</gene>
<dbReference type="Proteomes" id="UP000028945">
    <property type="component" value="Chromosome"/>
</dbReference>
<dbReference type="InterPro" id="IPR000092">
    <property type="entry name" value="Polyprenyl_synt"/>
</dbReference>
<dbReference type="Pfam" id="PF00348">
    <property type="entry name" value="polyprenyl_synt"/>
    <property type="match status" value="1"/>
</dbReference>
<dbReference type="GO" id="GO:0005737">
    <property type="term" value="C:cytoplasm"/>
    <property type="evidence" value="ECO:0007669"/>
    <property type="project" value="UniProtKB-ARBA"/>
</dbReference>
<evidence type="ECO:0000256" key="4">
    <source>
        <dbReference type="ARBA" id="ARBA00022723"/>
    </source>
</evidence>
<dbReference type="SUPFAM" id="SSF48576">
    <property type="entry name" value="Terpenoid synthases"/>
    <property type="match status" value="1"/>
</dbReference>
<dbReference type="AlphaFoldDB" id="A0A077DHA0"/>